<accession>A0A3L6R5W0</accession>
<keyword evidence="8" id="KW-0112">Calmodulin-binding</keyword>
<evidence type="ECO:0000256" key="4">
    <source>
        <dbReference type="ARBA" id="ARBA00022821"/>
    </source>
</evidence>
<dbReference type="InterPro" id="IPR004326">
    <property type="entry name" value="Mlo"/>
</dbReference>
<feature type="transmembrane region" description="Helical" evidence="9">
    <location>
        <begin position="416"/>
        <end position="437"/>
    </location>
</feature>
<evidence type="ECO:0000256" key="5">
    <source>
        <dbReference type="ARBA" id="ARBA00022989"/>
    </source>
</evidence>
<feature type="transmembrane region" description="Helical" evidence="9">
    <location>
        <begin position="61"/>
        <end position="79"/>
    </location>
</feature>
<gene>
    <name evidence="8" type="primary">MLO</name>
    <name evidence="10" type="ORF">C2845_PM06G21430</name>
</gene>
<comment type="subcellular location">
    <subcellularLocation>
        <location evidence="1 8">Membrane</location>
        <topology evidence="1 8">Multi-pass membrane protein</topology>
    </subcellularLocation>
</comment>
<feature type="transmembrane region" description="Helical" evidence="9">
    <location>
        <begin position="16"/>
        <end position="40"/>
    </location>
</feature>
<dbReference type="AlphaFoldDB" id="A0A3L6R5W0"/>
<comment type="function">
    <text evidence="8">May be involved in modulation of pathogen defense and leaf cell death.</text>
</comment>
<evidence type="ECO:0000256" key="2">
    <source>
        <dbReference type="ARBA" id="ARBA00006574"/>
    </source>
</evidence>
<feature type="transmembrane region" description="Helical" evidence="9">
    <location>
        <begin position="373"/>
        <end position="396"/>
    </location>
</feature>
<dbReference type="STRING" id="4540.A0A3L6R5W0"/>
<evidence type="ECO:0000313" key="10">
    <source>
        <dbReference type="EMBL" id="RLM98198.1"/>
    </source>
</evidence>
<dbReference type="Proteomes" id="UP000275267">
    <property type="component" value="Unassembled WGS sequence"/>
</dbReference>
<organism evidence="10 11">
    <name type="scientific">Panicum miliaceum</name>
    <name type="common">Proso millet</name>
    <name type="synonym">Broomcorn millet</name>
    <dbReference type="NCBI Taxonomy" id="4540"/>
    <lineage>
        <taxon>Eukaryota</taxon>
        <taxon>Viridiplantae</taxon>
        <taxon>Streptophyta</taxon>
        <taxon>Embryophyta</taxon>
        <taxon>Tracheophyta</taxon>
        <taxon>Spermatophyta</taxon>
        <taxon>Magnoliopsida</taxon>
        <taxon>Liliopsida</taxon>
        <taxon>Poales</taxon>
        <taxon>Poaceae</taxon>
        <taxon>PACMAD clade</taxon>
        <taxon>Panicoideae</taxon>
        <taxon>Panicodae</taxon>
        <taxon>Paniceae</taxon>
        <taxon>Panicinae</taxon>
        <taxon>Panicum</taxon>
        <taxon>Panicum sect. Panicum</taxon>
    </lineage>
</organism>
<dbReference type="Pfam" id="PF03094">
    <property type="entry name" value="Mlo"/>
    <property type="match status" value="1"/>
</dbReference>
<keyword evidence="6 8" id="KW-0472">Membrane</keyword>
<dbReference type="PANTHER" id="PTHR31942:SF130">
    <property type="entry name" value="MLO-LIKE PROTEIN"/>
    <property type="match status" value="1"/>
</dbReference>
<keyword evidence="3 8" id="KW-0812">Transmembrane</keyword>
<feature type="transmembrane region" description="Helical" evidence="9">
    <location>
        <begin position="314"/>
        <end position="332"/>
    </location>
</feature>
<keyword evidence="5 8" id="KW-1133">Transmembrane helix</keyword>
<evidence type="ECO:0000313" key="11">
    <source>
        <dbReference type="Proteomes" id="UP000275267"/>
    </source>
</evidence>
<name>A0A3L6R5W0_PANMI</name>
<evidence type="ECO:0000256" key="3">
    <source>
        <dbReference type="ARBA" id="ARBA00022692"/>
    </source>
</evidence>
<reference evidence="11" key="1">
    <citation type="journal article" date="2019" name="Nat. Commun.">
        <title>The genome of broomcorn millet.</title>
        <authorList>
            <person name="Zou C."/>
            <person name="Miki D."/>
            <person name="Li D."/>
            <person name="Tang Q."/>
            <person name="Xiao L."/>
            <person name="Rajput S."/>
            <person name="Deng P."/>
            <person name="Jia W."/>
            <person name="Huang R."/>
            <person name="Zhang M."/>
            <person name="Sun Y."/>
            <person name="Hu J."/>
            <person name="Fu X."/>
            <person name="Schnable P.S."/>
            <person name="Li F."/>
            <person name="Zhang H."/>
            <person name="Feng B."/>
            <person name="Zhu X."/>
            <person name="Liu R."/>
            <person name="Schnable J.C."/>
            <person name="Zhu J.-K."/>
            <person name="Zhang H."/>
        </authorList>
    </citation>
    <scope>NUCLEOTIDE SEQUENCE [LARGE SCALE GENOMIC DNA]</scope>
</reference>
<dbReference type="GO" id="GO:0006952">
    <property type="term" value="P:defense response"/>
    <property type="evidence" value="ECO:0007669"/>
    <property type="project" value="UniProtKB-KW"/>
</dbReference>
<evidence type="ECO:0000256" key="1">
    <source>
        <dbReference type="ARBA" id="ARBA00004141"/>
    </source>
</evidence>
<dbReference type="PANTHER" id="PTHR31942">
    <property type="entry name" value="MLO-LIKE PROTEIN 1"/>
    <property type="match status" value="1"/>
</dbReference>
<protein>
    <recommendedName>
        <fullName evidence="8">MLO-like protein</fullName>
    </recommendedName>
</protein>
<evidence type="ECO:0000256" key="8">
    <source>
        <dbReference type="RuleBase" id="RU280816"/>
    </source>
</evidence>
<feature type="transmembrane region" description="Helical" evidence="9">
    <location>
        <begin position="275"/>
        <end position="294"/>
    </location>
</feature>
<evidence type="ECO:0000256" key="7">
    <source>
        <dbReference type="ARBA" id="ARBA00023265"/>
    </source>
</evidence>
<evidence type="ECO:0000256" key="6">
    <source>
        <dbReference type="ARBA" id="ARBA00023136"/>
    </source>
</evidence>
<evidence type="ECO:0000256" key="9">
    <source>
        <dbReference type="SAM" id="Phobius"/>
    </source>
</evidence>
<keyword evidence="7 8" id="KW-0568">Pathogenesis-related protein</keyword>
<comment type="similarity">
    <text evidence="2 8">Belongs to the MLO family.</text>
</comment>
<dbReference type="GO" id="GO:0016020">
    <property type="term" value="C:membrane"/>
    <property type="evidence" value="ECO:0007669"/>
    <property type="project" value="UniProtKB-SubCell"/>
</dbReference>
<sequence>MAAEGEAAALEFTPTWIVAAVCSIIVLLSLVAERCLHYLGKKLKKKNQKPLYEALLKVKEELMLLGFISLLLTVFQGMIQRTCIPAGWTDHMLPCQRLDVKAGATKEHFAAAGILGRIGRRLLSEGGAGADHCQKKGKVPLLSLEAIHQLHIFIFVLAITHVIFSVTTMLLGGAQIHQWKLWENGIQKDAPGNGPKKVIDVRRHEFIKKRFKGIGKDSRILSWLHSFGKQFYRSVSRSDYTTMRLGFIMTHCPGNPKFDFHRYMVRVLEADFKKVVGISWYLWVFVVIFLLLNVNVLSFRGMSYFVLFNRQLGWHTYFWIAFIPLFLLLAIGTKLEHVIAQLAHDVAEKHTAIEGDVVVKPSDNHFWFGKPRIILYLIHFILFQNAFEIAFFFWILSTYGFDSCIMGQVRFIVPRLVIGVIIQLLCSYSTLPLYAIVTQMGSCYKKEIFNEHVQQGVLGWAQKVKMRKGLKGAASKAEPTSNADSAGPSVKIEMAKAGEDIEAVGNTE</sequence>
<feature type="transmembrane region" description="Helical" evidence="9">
    <location>
        <begin position="150"/>
        <end position="171"/>
    </location>
</feature>
<dbReference type="OrthoDB" id="1388414at2759"/>
<dbReference type="GO" id="GO:0005516">
    <property type="term" value="F:calmodulin binding"/>
    <property type="evidence" value="ECO:0007669"/>
    <property type="project" value="UniProtKB-KW"/>
</dbReference>
<comment type="domain">
    <text evidence="8">The C-terminus contains a calmodulin-binding domain, which binds calmodulin in a calcium-dependent fashion.</text>
</comment>
<proteinExistence type="inferred from homology"/>
<dbReference type="EMBL" id="PQIB02000009">
    <property type="protein sequence ID" value="RLM98198.1"/>
    <property type="molecule type" value="Genomic_DNA"/>
</dbReference>
<keyword evidence="11" id="KW-1185">Reference proteome</keyword>
<keyword evidence="4 8" id="KW-0611">Plant defense</keyword>
<comment type="caution">
    <text evidence="10">The sequence shown here is derived from an EMBL/GenBank/DDBJ whole genome shotgun (WGS) entry which is preliminary data.</text>
</comment>